<dbReference type="eggNOG" id="KOG2402">
    <property type="taxonomic scope" value="Eukaryota"/>
</dbReference>
<sequence length="928" mass="105500">MVNSSTTTSSDSSLWENIVNALKENKGLATVLGSAAASVVGFVLYKVFSQNKSTKKLAVSIKTATEKPVEVATPVPTEPEWILYNVEDASGISSWKVCNQKKIGVSFKMPAQYEVEVHSQGPITTITLIDASNMNMMMGGGGDATMITIEDVPAELDIKQYMKNNVSALAQTQVPFRVLEETDRIKVNGIEACQMISELTGQQKVKIFAIAFKNPEEPNKVLMFQHIGTDMKAFESNIGRTKNIIRTVKLQKGELFGRVSYRNDKLGYILNLPSTDFLAIGSATDRALYLGNKNVETYMIHYSKEDNIDKEIVIISNEAQDFEQFVSEQKSLHSTKTGYMTLGQMKIGHSNGELIAYSDKAHSYVASEKEKSEVQADYDFIEIYFQRGSSIYTILGRSLPQISEKFKVDFLTMVKKMKFFEDVNASSGSSLIYENTEFNFKISQPIKLQATAKENNSDNPVVTLLAQNDENSLPLETMVSIAEPNQMMPVSDLDGLSQLMKAELQMIQMYSGGSPVNIERDGMIKLNDGSDAFSMIYSMVDPMSNESLVMHQTGLLLPSKKIANVKSYTYQQMYNDQVKASFDSIHKSRGKNISDDELENQSKKTKPTSGDDFVYEEDLDDGYDDDLKGDENDRRYLESLGDVDREEIISERYERRLDLRKKKEVLRKQGKLIERGRKPQSASKPIEQKQNDEVDLSLDEEDDEPVRKNTKKASTARRTRRSKPSSDDDEDYEDDDDQEPVQPSRGRQQQQTSQSHHEESDEEDQNIFGDGSDNEEESSKCKITKKDIERILIRRSALEKEFKEPYFASSVEKAFVRVLVGFNERAKKKTYRLCQIIQVQDMTKDYLFGTNNSEKTKKGLLLKFGVQKRTWQMSAISDNKEIEENEYKAWKAEMEKVNEKFPTRKSSDIQMNKLRTWFKKEELKKEDL</sequence>
<feature type="coiled-coil region" evidence="1">
    <location>
        <begin position="873"/>
        <end position="900"/>
    </location>
</feature>
<name>D2UY71_NAEGR</name>
<dbReference type="PROSITE" id="PS51360">
    <property type="entry name" value="PLUS3"/>
    <property type="match status" value="1"/>
</dbReference>
<proteinExistence type="predicted"/>
<feature type="compositionally biased region" description="Acidic residues" evidence="2">
    <location>
        <begin position="693"/>
        <end position="704"/>
    </location>
</feature>
<dbReference type="GeneID" id="8849802"/>
<feature type="domain" description="Plus3" evidence="3">
    <location>
        <begin position="782"/>
        <end position="919"/>
    </location>
</feature>
<dbReference type="SUPFAM" id="SSF159042">
    <property type="entry name" value="Plus3-like"/>
    <property type="match status" value="1"/>
</dbReference>
<keyword evidence="5" id="KW-1185">Reference proteome</keyword>
<reference evidence="4 5" key="1">
    <citation type="journal article" date="2010" name="Cell">
        <title>The genome of Naegleria gruberi illuminates early eukaryotic versatility.</title>
        <authorList>
            <person name="Fritz-Laylin L.K."/>
            <person name="Prochnik S.E."/>
            <person name="Ginger M.L."/>
            <person name="Dacks J.B."/>
            <person name="Carpenter M.L."/>
            <person name="Field M.C."/>
            <person name="Kuo A."/>
            <person name="Paredez A."/>
            <person name="Chapman J."/>
            <person name="Pham J."/>
            <person name="Shu S."/>
            <person name="Neupane R."/>
            <person name="Cipriano M."/>
            <person name="Mancuso J."/>
            <person name="Tu H."/>
            <person name="Salamov A."/>
            <person name="Lindquist E."/>
            <person name="Shapiro H."/>
            <person name="Lucas S."/>
            <person name="Grigoriev I.V."/>
            <person name="Cande W.Z."/>
            <person name="Fulton C."/>
            <person name="Rokhsar D.S."/>
            <person name="Dawson S.C."/>
        </authorList>
    </citation>
    <scope>NUCLEOTIDE SEQUENCE [LARGE SCALE GENOMIC DNA]</scope>
    <source>
        <strain evidence="4 5">NEG-M</strain>
    </source>
</reference>
<evidence type="ECO:0000256" key="1">
    <source>
        <dbReference type="SAM" id="Coils"/>
    </source>
</evidence>
<gene>
    <name evidence="4" type="ORF">NAEGRDRAFT_61368</name>
</gene>
<evidence type="ECO:0000313" key="5">
    <source>
        <dbReference type="Proteomes" id="UP000006671"/>
    </source>
</evidence>
<dbReference type="Proteomes" id="UP000006671">
    <property type="component" value="Unassembled WGS sequence"/>
</dbReference>
<feature type="compositionally biased region" description="Acidic residues" evidence="2">
    <location>
        <begin position="613"/>
        <end position="624"/>
    </location>
</feature>
<dbReference type="InterPro" id="IPR004343">
    <property type="entry name" value="Plus-3_dom"/>
</dbReference>
<dbReference type="SMART" id="SM00719">
    <property type="entry name" value="Plus3"/>
    <property type="match status" value="1"/>
</dbReference>
<dbReference type="InterPro" id="IPR036128">
    <property type="entry name" value="Plus3-like_sf"/>
</dbReference>
<accession>D2UY71</accession>
<dbReference type="OMA" id="AEPNQMM"/>
<organism evidence="5">
    <name type="scientific">Naegleria gruberi</name>
    <name type="common">Amoeba</name>
    <dbReference type="NCBI Taxonomy" id="5762"/>
    <lineage>
        <taxon>Eukaryota</taxon>
        <taxon>Discoba</taxon>
        <taxon>Heterolobosea</taxon>
        <taxon>Tetramitia</taxon>
        <taxon>Eutetramitia</taxon>
        <taxon>Vahlkampfiidae</taxon>
        <taxon>Naegleria</taxon>
    </lineage>
</organism>
<dbReference type="KEGG" id="ngr:NAEGRDRAFT_61368"/>
<dbReference type="Gene3D" id="3.90.70.200">
    <property type="entry name" value="Plus-3 domain"/>
    <property type="match status" value="1"/>
</dbReference>
<dbReference type="Pfam" id="PF03126">
    <property type="entry name" value="Plus-3"/>
    <property type="match status" value="1"/>
</dbReference>
<feature type="region of interest" description="Disordered" evidence="2">
    <location>
        <begin position="670"/>
        <end position="781"/>
    </location>
</feature>
<feature type="compositionally biased region" description="Basic residues" evidence="2">
    <location>
        <begin position="708"/>
        <end position="723"/>
    </location>
</feature>
<dbReference type="GO" id="GO:0003677">
    <property type="term" value="F:DNA binding"/>
    <property type="evidence" value="ECO:0007669"/>
    <property type="project" value="InterPro"/>
</dbReference>
<feature type="compositionally biased region" description="Acidic residues" evidence="2">
    <location>
        <begin position="727"/>
        <end position="739"/>
    </location>
</feature>
<dbReference type="InParanoid" id="D2UY71"/>
<protein>
    <submittedName>
        <fullName evidence="4">Predicted protein</fullName>
    </submittedName>
</protein>
<feature type="region of interest" description="Disordered" evidence="2">
    <location>
        <begin position="589"/>
        <end position="631"/>
    </location>
</feature>
<dbReference type="EMBL" id="GG738845">
    <property type="protein sequence ID" value="EFC50743.1"/>
    <property type="molecule type" value="Genomic_DNA"/>
</dbReference>
<dbReference type="OrthoDB" id="10250993at2759"/>
<evidence type="ECO:0000259" key="3">
    <source>
        <dbReference type="PROSITE" id="PS51360"/>
    </source>
</evidence>
<dbReference type="RefSeq" id="XP_002683487.1">
    <property type="nucleotide sequence ID" value="XM_002683441.1"/>
</dbReference>
<dbReference type="AlphaFoldDB" id="D2UY71"/>
<evidence type="ECO:0000256" key="2">
    <source>
        <dbReference type="SAM" id="MobiDB-lite"/>
    </source>
</evidence>
<dbReference type="VEuPathDB" id="AmoebaDB:NAEGRDRAFT_61368"/>
<dbReference type="STRING" id="5762.D2UY71"/>
<evidence type="ECO:0000313" key="4">
    <source>
        <dbReference type="EMBL" id="EFC50743.1"/>
    </source>
</evidence>
<keyword evidence="1" id="KW-0175">Coiled coil</keyword>